<dbReference type="EMBL" id="JAFIRA010000003">
    <property type="protein sequence ID" value="MCJ2541743.1"/>
    <property type="molecule type" value="Genomic_DNA"/>
</dbReference>
<reference evidence="2" key="1">
    <citation type="submission" date="2021-02" db="EMBL/GenBank/DDBJ databases">
        <title>The CRISPR/cas machinery reduction and long-range gene transfer in the hot spring cyanobacterium Synechococcus.</title>
        <authorList>
            <person name="Dvorak P."/>
            <person name="Jahodarova E."/>
            <person name="Hasler P."/>
            <person name="Poulickova A."/>
        </authorList>
    </citation>
    <scope>NUCLEOTIDE SEQUENCE</scope>
    <source>
        <strain evidence="2">Rupite</strain>
    </source>
</reference>
<organism evidence="2 3">
    <name type="scientific">Thermostichus vulcanus str. 'Rupite'</name>
    <dbReference type="NCBI Taxonomy" id="2813851"/>
    <lineage>
        <taxon>Bacteria</taxon>
        <taxon>Bacillati</taxon>
        <taxon>Cyanobacteriota</taxon>
        <taxon>Cyanophyceae</taxon>
        <taxon>Thermostichales</taxon>
        <taxon>Thermostichaceae</taxon>
        <taxon>Thermostichus</taxon>
    </lineage>
</organism>
<accession>A0ABT0C7H8</accession>
<keyword evidence="3" id="KW-1185">Reference proteome</keyword>
<protein>
    <submittedName>
        <fullName evidence="2">SpoIID/LytB domain-containing protein</fullName>
    </submittedName>
</protein>
<sequence length="407" mass="43798">MLRIWCVPVALFSSPSPPVLSYRQSAWLKGIALLIWAWLCLTFPVQARVLLRVGIAVNKPQVTLGSSTGARLLNAQGQPLAEVQAMQPLRATRSGAGVSLAGQQGQRLYLQPTSPDGLVFINQNWYRGLVELIPGENGVIAINQVGLDDYVSSVVGSEMGHRFPLEALKAQAVASRTYALYHRGRRSNQPFDLGDGVDWQVYKGVAAESSRTQAAARETAGQVLIHQGQLINAVFHSSAGGHTDDAGNVWLESLPYLQGVPDFDQNSPVFSWTATIPAQQIQQLASGIGAIRSVEVLRSSPWGRAMMLRLTGSQGSKDLNAGEFRRLLGLRSTMIAISPRGAATTTASLTPVTGSPPAFFEIQGRGYGHGVGMSQWGAAGMAGQNYSYQQILSHYYRNTGLALVEGR</sequence>
<dbReference type="InterPro" id="IPR051922">
    <property type="entry name" value="Bact_Sporulation_Assoc"/>
</dbReference>
<gene>
    <name evidence="2" type="ORF">JX360_02295</name>
</gene>
<dbReference type="InterPro" id="IPR013486">
    <property type="entry name" value="SpoIID/LytB"/>
</dbReference>
<evidence type="ECO:0000259" key="1">
    <source>
        <dbReference type="Pfam" id="PF08486"/>
    </source>
</evidence>
<evidence type="ECO:0000313" key="3">
    <source>
        <dbReference type="Proteomes" id="UP000830835"/>
    </source>
</evidence>
<dbReference type="PANTHER" id="PTHR30032:SF4">
    <property type="entry name" value="AMIDASE ENHANCER"/>
    <property type="match status" value="1"/>
</dbReference>
<name>A0ABT0C7H8_THEVL</name>
<dbReference type="Pfam" id="PF08486">
    <property type="entry name" value="SpoIID"/>
    <property type="match status" value="1"/>
</dbReference>
<dbReference type="Proteomes" id="UP000830835">
    <property type="component" value="Unassembled WGS sequence"/>
</dbReference>
<dbReference type="NCBIfam" id="TIGR02669">
    <property type="entry name" value="SpoIID_LytB"/>
    <property type="match status" value="1"/>
</dbReference>
<comment type="caution">
    <text evidence="2">The sequence shown here is derived from an EMBL/GenBank/DDBJ whole genome shotgun (WGS) entry which is preliminary data.</text>
</comment>
<feature type="domain" description="Sporulation stage II protein D amidase enhancer LytB N-terminal" evidence="1">
    <location>
        <begin position="137"/>
        <end position="226"/>
    </location>
</feature>
<proteinExistence type="predicted"/>
<dbReference type="PANTHER" id="PTHR30032">
    <property type="entry name" value="N-ACETYLMURAMOYL-L-ALANINE AMIDASE-RELATED"/>
    <property type="match status" value="1"/>
</dbReference>
<dbReference type="InterPro" id="IPR013693">
    <property type="entry name" value="SpoIID/LytB_N"/>
</dbReference>
<evidence type="ECO:0000313" key="2">
    <source>
        <dbReference type="EMBL" id="MCJ2541743.1"/>
    </source>
</evidence>